<dbReference type="PANTHER" id="PTHR10989">
    <property type="entry name" value="ANDROGEN-INDUCED PROTEIN 1-RELATED"/>
    <property type="match status" value="1"/>
</dbReference>
<feature type="transmembrane region" description="Helical" evidence="5">
    <location>
        <begin position="143"/>
        <end position="166"/>
    </location>
</feature>
<feature type="transmembrane region" description="Helical" evidence="5">
    <location>
        <begin position="178"/>
        <end position="197"/>
    </location>
</feature>
<feature type="transmembrane region" description="Helical" evidence="5">
    <location>
        <begin position="20"/>
        <end position="38"/>
    </location>
</feature>
<keyword evidence="4 5" id="KW-0472">Membrane</keyword>
<name>A0ABR2YTB5_9CHLO</name>
<comment type="caution">
    <text evidence="6">The sequence shown here is derived from an EMBL/GenBank/DDBJ whole genome shotgun (WGS) entry which is preliminary data.</text>
</comment>
<sequence length="213" mass="23895">MICENGVCFLQGRKKKQSQAKLQSIAAIFHTVALSWYLTFYSYTLQLTQLIASFLCHLPKALRLPAPVKFADDLSCAVFGLANVVTCMFYLIDAATKDVVEGGEVDHQRPPWLGISVHLLNSVVAWLDILLSHPRSFSRRSQNLSIGLVIFYLHWILLCSYVNGLFPYPFLNKLPQPQGFIGVSVGGVCLFVCLFRLGKLLMTPVQTWKSKDL</sequence>
<dbReference type="PANTHER" id="PTHR10989:SF16">
    <property type="entry name" value="AT02829P-RELATED"/>
    <property type="match status" value="1"/>
</dbReference>
<evidence type="ECO:0000256" key="4">
    <source>
        <dbReference type="ARBA" id="ARBA00023136"/>
    </source>
</evidence>
<organism evidence="6 7">
    <name type="scientific">Coccomyxa subellipsoidea</name>
    <dbReference type="NCBI Taxonomy" id="248742"/>
    <lineage>
        <taxon>Eukaryota</taxon>
        <taxon>Viridiplantae</taxon>
        <taxon>Chlorophyta</taxon>
        <taxon>core chlorophytes</taxon>
        <taxon>Trebouxiophyceae</taxon>
        <taxon>Trebouxiophyceae incertae sedis</taxon>
        <taxon>Coccomyxaceae</taxon>
        <taxon>Coccomyxa</taxon>
    </lineage>
</organism>
<accession>A0ABR2YTB5</accession>
<evidence type="ECO:0000256" key="3">
    <source>
        <dbReference type="ARBA" id="ARBA00022989"/>
    </source>
</evidence>
<keyword evidence="2 5" id="KW-0812">Transmembrane</keyword>
<reference evidence="6 7" key="1">
    <citation type="journal article" date="2024" name="Nat. Commun.">
        <title>Phylogenomics reveals the evolutionary origins of lichenization in chlorophyte algae.</title>
        <authorList>
            <person name="Puginier C."/>
            <person name="Libourel C."/>
            <person name="Otte J."/>
            <person name="Skaloud P."/>
            <person name="Haon M."/>
            <person name="Grisel S."/>
            <person name="Petersen M."/>
            <person name="Berrin J.G."/>
            <person name="Delaux P.M."/>
            <person name="Dal Grande F."/>
            <person name="Keller J."/>
        </authorList>
    </citation>
    <scope>NUCLEOTIDE SEQUENCE [LARGE SCALE GENOMIC DNA]</scope>
    <source>
        <strain evidence="6 7">SAG 216-7</strain>
    </source>
</reference>
<keyword evidence="3 5" id="KW-1133">Transmembrane helix</keyword>
<protein>
    <submittedName>
        <fullName evidence="6">Uncharacterized protein</fullName>
    </submittedName>
</protein>
<gene>
    <name evidence="6" type="ORF">WJX75_002447</name>
</gene>
<dbReference type="Pfam" id="PF04750">
    <property type="entry name" value="Far-17a_AIG1"/>
    <property type="match status" value="1"/>
</dbReference>
<evidence type="ECO:0000313" key="7">
    <source>
        <dbReference type="Proteomes" id="UP001491310"/>
    </source>
</evidence>
<evidence type="ECO:0000256" key="1">
    <source>
        <dbReference type="ARBA" id="ARBA00004127"/>
    </source>
</evidence>
<evidence type="ECO:0000256" key="2">
    <source>
        <dbReference type="ARBA" id="ARBA00022692"/>
    </source>
</evidence>
<keyword evidence="7" id="KW-1185">Reference proteome</keyword>
<feature type="transmembrane region" description="Helical" evidence="5">
    <location>
        <begin position="74"/>
        <end position="92"/>
    </location>
</feature>
<dbReference type="InterPro" id="IPR006838">
    <property type="entry name" value="ADTRP_AIG1"/>
</dbReference>
<dbReference type="EMBL" id="JALJOT010000005">
    <property type="protein sequence ID" value="KAK9914931.1"/>
    <property type="molecule type" value="Genomic_DNA"/>
</dbReference>
<proteinExistence type="predicted"/>
<comment type="subcellular location">
    <subcellularLocation>
        <location evidence="1">Endomembrane system</location>
        <topology evidence="1">Multi-pass membrane protein</topology>
    </subcellularLocation>
</comment>
<evidence type="ECO:0000313" key="6">
    <source>
        <dbReference type="EMBL" id="KAK9914931.1"/>
    </source>
</evidence>
<evidence type="ECO:0000256" key="5">
    <source>
        <dbReference type="SAM" id="Phobius"/>
    </source>
</evidence>
<dbReference type="Proteomes" id="UP001491310">
    <property type="component" value="Unassembled WGS sequence"/>
</dbReference>